<dbReference type="AlphaFoldDB" id="A0A4P6LTZ8"/>
<organism evidence="7 8">
    <name type="scientific">Blautia producta</name>
    <dbReference type="NCBI Taxonomy" id="33035"/>
    <lineage>
        <taxon>Bacteria</taxon>
        <taxon>Bacillati</taxon>
        <taxon>Bacillota</taxon>
        <taxon>Clostridia</taxon>
        <taxon>Lachnospirales</taxon>
        <taxon>Lachnospiraceae</taxon>
        <taxon>Blautia</taxon>
    </lineage>
</organism>
<accession>A0A4P6LTZ8</accession>
<dbReference type="EMBL" id="CP035945">
    <property type="protein sequence ID" value="QBE95509.1"/>
    <property type="molecule type" value="Genomic_DNA"/>
</dbReference>
<dbReference type="Proteomes" id="UP000289794">
    <property type="component" value="Chromosome"/>
</dbReference>
<keyword evidence="2" id="KW-0805">Transcription regulation</keyword>
<dbReference type="PANTHER" id="PTHR30204:SF69">
    <property type="entry name" value="MERR-FAMILY TRANSCRIPTIONAL REGULATOR"/>
    <property type="match status" value="1"/>
</dbReference>
<gene>
    <name evidence="7" type="primary">bmrR_1</name>
    <name evidence="7" type="ORF">PMF13cell1_01032</name>
</gene>
<dbReference type="PANTHER" id="PTHR30204">
    <property type="entry name" value="REDOX-CYCLING DRUG-SENSING TRANSCRIPTIONAL ACTIVATOR SOXR"/>
    <property type="match status" value="1"/>
</dbReference>
<dbReference type="SUPFAM" id="SSF46955">
    <property type="entry name" value="Putative DNA-binding domain"/>
    <property type="match status" value="1"/>
</dbReference>
<evidence type="ECO:0000256" key="5">
    <source>
        <dbReference type="SAM" id="Coils"/>
    </source>
</evidence>
<proteinExistence type="predicted"/>
<evidence type="ECO:0000313" key="7">
    <source>
        <dbReference type="EMBL" id="QBE95509.1"/>
    </source>
</evidence>
<protein>
    <submittedName>
        <fullName evidence="7">Multidrug-efflux transporter 1 regulator</fullName>
    </submittedName>
</protein>
<keyword evidence="5" id="KW-0175">Coiled coil</keyword>
<feature type="domain" description="HTH merR-type" evidence="6">
    <location>
        <begin position="18"/>
        <end position="88"/>
    </location>
</feature>
<dbReference type="KEGG" id="bpro:PMF13cell1_01032"/>
<dbReference type="GO" id="GO:0003700">
    <property type="term" value="F:DNA-binding transcription factor activity"/>
    <property type="evidence" value="ECO:0007669"/>
    <property type="project" value="InterPro"/>
</dbReference>
<evidence type="ECO:0000256" key="4">
    <source>
        <dbReference type="ARBA" id="ARBA00023163"/>
    </source>
</evidence>
<dbReference type="InterPro" id="IPR009061">
    <property type="entry name" value="DNA-bd_dom_put_sf"/>
</dbReference>
<reference evidence="7 8" key="1">
    <citation type="submission" date="2019-01" db="EMBL/GenBank/DDBJ databases">
        <title>PMF-metabolizing Aryl O-demethylase.</title>
        <authorList>
            <person name="Kim M."/>
        </authorList>
    </citation>
    <scope>NUCLEOTIDE SEQUENCE [LARGE SCALE GENOMIC DNA]</scope>
    <source>
        <strain evidence="7 8">PMF1</strain>
    </source>
</reference>
<feature type="coiled-coil region" evidence="5">
    <location>
        <begin position="88"/>
        <end position="146"/>
    </location>
</feature>
<sequence length="284" mass="34040">MLENISNNDREVNYLEKRYTIGEVSHITGVSKDTLRYYDRIGVFKPEYVNPDNQYRYYTYSQFWYLDIITCCRRLQIPLERVKAVLDLHDNKKIVEMLQEQRQEALRQREYYARVVDDIDWYTEQNKRLSRMGKDKEIRVKRLQERRVIYGSNKEDEAAYHIKLQEACRDEISHMESIKRNYGYVLNGSKIRENVFHQMGEYIDIRVDEYRFASRENILTIPEGEYACFTTEVRGNFADFGILADWLDERGYSPDFVIADEAGLQLFAYNQYFYPCEIKVLLSS</sequence>
<dbReference type="InterPro" id="IPR000551">
    <property type="entry name" value="MerR-type_HTH_dom"/>
</dbReference>
<dbReference type="Gene3D" id="1.10.1660.10">
    <property type="match status" value="1"/>
</dbReference>
<dbReference type="Pfam" id="PF00376">
    <property type="entry name" value="MerR"/>
    <property type="match status" value="1"/>
</dbReference>
<evidence type="ECO:0000256" key="3">
    <source>
        <dbReference type="ARBA" id="ARBA00023125"/>
    </source>
</evidence>
<keyword evidence="1" id="KW-0678">Repressor</keyword>
<keyword evidence="4" id="KW-0804">Transcription</keyword>
<evidence type="ECO:0000313" key="8">
    <source>
        <dbReference type="Proteomes" id="UP000289794"/>
    </source>
</evidence>
<dbReference type="InterPro" id="IPR047057">
    <property type="entry name" value="MerR_fam"/>
</dbReference>
<evidence type="ECO:0000256" key="2">
    <source>
        <dbReference type="ARBA" id="ARBA00023015"/>
    </source>
</evidence>
<dbReference type="GO" id="GO:0003677">
    <property type="term" value="F:DNA binding"/>
    <property type="evidence" value="ECO:0007669"/>
    <property type="project" value="UniProtKB-KW"/>
</dbReference>
<dbReference type="SMART" id="SM00422">
    <property type="entry name" value="HTH_MERR"/>
    <property type="match status" value="1"/>
</dbReference>
<keyword evidence="3" id="KW-0238">DNA-binding</keyword>
<evidence type="ECO:0000259" key="6">
    <source>
        <dbReference type="PROSITE" id="PS50937"/>
    </source>
</evidence>
<name>A0A4P6LTZ8_9FIRM</name>
<dbReference type="PROSITE" id="PS00552">
    <property type="entry name" value="HTH_MERR_1"/>
    <property type="match status" value="1"/>
</dbReference>
<dbReference type="PROSITE" id="PS50937">
    <property type="entry name" value="HTH_MERR_2"/>
    <property type="match status" value="1"/>
</dbReference>
<evidence type="ECO:0000256" key="1">
    <source>
        <dbReference type="ARBA" id="ARBA00022491"/>
    </source>
</evidence>